<dbReference type="GeneID" id="24441221"/>
<name>W7XGF5_TETTS</name>
<keyword evidence="1" id="KW-0175">Coiled coil</keyword>
<feature type="coiled-coil region" evidence="1">
    <location>
        <begin position="65"/>
        <end position="96"/>
    </location>
</feature>
<dbReference type="EMBL" id="GG662613">
    <property type="protein sequence ID" value="EWS73211.1"/>
    <property type="molecule type" value="Genomic_DNA"/>
</dbReference>
<accession>W7XGF5</accession>
<organism evidence="2 3">
    <name type="scientific">Tetrahymena thermophila (strain SB210)</name>
    <dbReference type="NCBI Taxonomy" id="312017"/>
    <lineage>
        <taxon>Eukaryota</taxon>
        <taxon>Sar</taxon>
        <taxon>Alveolata</taxon>
        <taxon>Ciliophora</taxon>
        <taxon>Intramacronucleata</taxon>
        <taxon>Oligohymenophorea</taxon>
        <taxon>Hymenostomatida</taxon>
        <taxon>Tetrahymenina</taxon>
        <taxon>Tetrahymenidae</taxon>
        <taxon>Tetrahymena</taxon>
    </lineage>
</organism>
<reference evidence="3" key="1">
    <citation type="journal article" date="2006" name="PLoS Biol.">
        <title>Macronuclear genome sequence of the ciliate Tetrahymena thermophila, a model eukaryote.</title>
        <authorList>
            <person name="Eisen J.A."/>
            <person name="Coyne R.S."/>
            <person name="Wu M."/>
            <person name="Wu D."/>
            <person name="Thiagarajan M."/>
            <person name="Wortman J.R."/>
            <person name="Badger J.H."/>
            <person name="Ren Q."/>
            <person name="Amedeo P."/>
            <person name="Jones K.M."/>
            <person name="Tallon L.J."/>
            <person name="Delcher A.L."/>
            <person name="Salzberg S.L."/>
            <person name="Silva J.C."/>
            <person name="Haas B.J."/>
            <person name="Majoros W.H."/>
            <person name="Farzad M."/>
            <person name="Carlton J.M."/>
            <person name="Smith R.K. Jr."/>
            <person name="Garg J."/>
            <person name="Pearlman R.E."/>
            <person name="Karrer K.M."/>
            <person name="Sun L."/>
            <person name="Manning G."/>
            <person name="Elde N.C."/>
            <person name="Turkewitz A.P."/>
            <person name="Asai D.J."/>
            <person name="Wilkes D.E."/>
            <person name="Wang Y."/>
            <person name="Cai H."/>
            <person name="Collins K."/>
            <person name="Stewart B.A."/>
            <person name="Lee S.R."/>
            <person name="Wilamowska K."/>
            <person name="Weinberg Z."/>
            <person name="Ruzzo W.L."/>
            <person name="Wloga D."/>
            <person name="Gaertig J."/>
            <person name="Frankel J."/>
            <person name="Tsao C.-C."/>
            <person name="Gorovsky M.A."/>
            <person name="Keeling P.J."/>
            <person name="Waller R.F."/>
            <person name="Patron N.J."/>
            <person name="Cherry J.M."/>
            <person name="Stover N.A."/>
            <person name="Krieger C.J."/>
            <person name="del Toro C."/>
            <person name="Ryder H.F."/>
            <person name="Williamson S.C."/>
            <person name="Barbeau R.A."/>
            <person name="Hamilton E.P."/>
            <person name="Orias E."/>
        </authorList>
    </citation>
    <scope>NUCLEOTIDE SEQUENCE [LARGE SCALE GENOMIC DNA]</scope>
    <source>
        <strain evidence="3">SB210</strain>
    </source>
</reference>
<proteinExistence type="predicted"/>
<evidence type="ECO:0000313" key="2">
    <source>
        <dbReference type="EMBL" id="EWS73211.1"/>
    </source>
</evidence>
<evidence type="ECO:0000313" key="3">
    <source>
        <dbReference type="Proteomes" id="UP000009168"/>
    </source>
</evidence>
<dbReference type="AlphaFoldDB" id="W7XGF5"/>
<protein>
    <submittedName>
        <fullName evidence="2">Uncharacterized protein</fullName>
    </submittedName>
</protein>
<dbReference type="RefSeq" id="XP_012654243.1">
    <property type="nucleotide sequence ID" value="XM_012798789.1"/>
</dbReference>
<dbReference type="InParanoid" id="W7XGF5"/>
<gene>
    <name evidence="2" type="ORF">TTHERM_000956461</name>
</gene>
<dbReference type="KEGG" id="tet:TTHERM_000956461"/>
<sequence length="171" mass="21250">MLFKEFISNNEKFLKSSEIINCKNIKQLNLSIKQLLFFCLKLDNYKQNFLFIQKINLFLLKENCLKKEKQKSKDQQKKQKEQLNQIQIEFTKMNNQIFLNQQYIKKIEYKSCIKFLNILFYFWKKKLNYYHNKIIIKIINQKDESQMPFYQSIFNQKKFRQMFSFKKKIKF</sequence>
<evidence type="ECO:0000256" key="1">
    <source>
        <dbReference type="SAM" id="Coils"/>
    </source>
</evidence>
<dbReference type="Proteomes" id="UP000009168">
    <property type="component" value="Unassembled WGS sequence"/>
</dbReference>
<keyword evidence="3" id="KW-1185">Reference proteome</keyword>